<proteinExistence type="inferred from homology"/>
<dbReference type="AlphaFoldDB" id="A0A1E4SVM8"/>
<evidence type="ECO:0000256" key="4">
    <source>
        <dbReference type="ARBA" id="ARBA00022946"/>
    </source>
</evidence>
<evidence type="ECO:0000256" key="5">
    <source>
        <dbReference type="ARBA" id="ARBA00023128"/>
    </source>
</evidence>
<protein>
    <recommendedName>
        <fullName evidence="7">ATPase synthesis protein 25</fullName>
    </recommendedName>
</protein>
<evidence type="ECO:0000256" key="8">
    <source>
        <dbReference type="SAM" id="MobiDB-lite"/>
    </source>
</evidence>
<dbReference type="EMBL" id="KV453863">
    <property type="protein sequence ID" value="ODV83472.1"/>
    <property type="molecule type" value="Genomic_DNA"/>
</dbReference>
<dbReference type="GO" id="GO:0005743">
    <property type="term" value="C:mitochondrial inner membrane"/>
    <property type="evidence" value="ECO:0007669"/>
    <property type="project" value="UniProtKB-SubCell"/>
</dbReference>
<evidence type="ECO:0000313" key="10">
    <source>
        <dbReference type="Proteomes" id="UP000094801"/>
    </source>
</evidence>
<dbReference type="Pfam" id="PF02410">
    <property type="entry name" value="RsfS"/>
    <property type="match status" value="1"/>
</dbReference>
<evidence type="ECO:0000256" key="2">
    <source>
        <dbReference type="ARBA" id="ARBA00010787"/>
    </source>
</evidence>
<reference evidence="10" key="1">
    <citation type="submission" date="2016-04" db="EMBL/GenBank/DDBJ databases">
        <title>Comparative genomics of biotechnologically important yeasts.</title>
        <authorList>
            <consortium name="DOE Joint Genome Institute"/>
            <person name="Riley R."/>
            <person name="Haridas S."/>
            <person name="Wolfe K.H."/>
            <person name="Lopes M.R."/>
            <person name="Hittinger C.T."/>
            <person name="Goker M."/>
            <person name="Salamov A."/>
            <person name="Wisecaver J."/>
            <person name="Long T.M."/>
            <person name="Aerts A.L."/>
            <person name="Barry K."/>
            <person name="Choi C."/>
            <person name="Clum A."/>
            <person name="Coughlan A.Y."/>
            <person name="Deshpande S."/>
            <person name="Douglass A.P."/>
            <person name="Hanson S.J."/>
            <person name="Klenk H.-P."/>
            <person name="Labutti K."/>
            <person name="Lapidus A."/>
            <person name="Lindquist E."/>
            <person name="Lipzen A."/>
            <person name="Meier-Kolthoff J.P."/>
            <person name="Ohm R.A."/>
            <person name="Otillar R.P."/>
            <person name="Pangilinan J."/>
            <person name="Peng Y."/>
            <person name="Rokas A."/>
            <person name="Rosa C.A."/>
            <person name="Scheuner C."/>
            <person name="Sibirny A.A."/>
            <person name="Slot J.C."/>
            <person name="Stielow J.B."/>
            <person name="Sun H."/>
            <person name="Kurtzman C.P."/>
            <person name="Blackwell M."/>
            <person name="Grigoriev I.V."/>
            <person name="Jeffries T.W."/>
        </authorList>
    </citation>
    <scope>NUCLEOTIDE SEQUENCE [LARGE SCALE GENOMIC DNA]</scope>
    <source>
        <strain evidence="10">NRRL YB-2248</strain>
    </source>
</reference>
<comment type="function">
    <text evidence="7">Mitochondrial mRNA stabilization factor.</text>
</comment>
<dbReference type="PANTHER" id="PTHR28087:SF1">
    <property type="entry name" value="ATPASE SYNTHESIS PROTEIN 25, MITOCHONDRIAL"/>
    <property type="match status" value="1"/>
</dbReference>
<dbReference type="InterPro" id="IPR043519">
    <property type="entry name" value="NT_sf"/>
</dbReference>
<organism evidence="9 10">
    <name type="scientific">[Candida] arabinofermentans NRRL YB-2248</name>
    <dbReference type="NCBI Taxonomy" id="983967"/>
    <lineage>
        <taxon>Eukaryota</taxon>
        <taxon>Fungi</taxon>
        <taxon>Dikarya</taxon>
        <taxon>Ascomycota</taxon>
        <taxon>Saccharomycotina</taxon>
        <taxon>Pichiomycetes</taxon>
        <taxon>Pichiales</taxon>
        <taxon>Pichiaceae</taxon>
        <taxon>Ogataea</taxon>
        <taxon>Ogataea/Candida clade</taxon>
    </lineage>
</organism>
<comment type="subcellular location">
    <subcellularLocation>
        <location evidence="1 7">Mitochondrion inner membrane</location>
        <topology evidence="1 7">Peripheral membrane protein</topology>
        <orientation evidence="1 7">Matrix side</orientation>
    </subcellularLocation>
</comment>
<keyword evidence="4 7" id="KW-0809">Transit peptide</keyword>
<dbReference type="GO" id="GO:0048255">
    <property type="term" value="P:mRNA stabilization"/>
    <property type="evidence" value="ECO:0007669"/>
    <property type="project" value="TreeGrafter"/>
</dbReference>
<accession>A0A1E4SVM8</accession>
<evidence type="ECO:0000256" key="6">
    <source>
        <dbReference type="ARBA" id="ARBA00023136"/>
    </source>
</evidence>
<dbReference type="STRING" id="983967.A0A1E4SVM8"/>
<evidence type="ECO:0000313" key="9">
    <source>
        <dbReference type="EMBL" id="ODV83472.1"/>
    </source>
</evidence>
<evidence type="ECO:0000256" key="1">
    <source>
        <dbReference type="ARBA" id="ARBA00004443"/>
    </source>
</evidence>
<keyword evidence="6 7" id="KW-0472">Membrane</keyword>
<dbReference type="OrthoDB" id="107372at2759"/>
<dbReference type="Gene3D" id="3.30.460.10">
    <property type="entry name" value="Beta Polymerase, domain 2"/>
    <property type="match status" value="1"/>
</dbReference>
<keyword evidence="5 7" id="KW-0496">Mitochondrion</keyword>
<dbReference type="PANTHER" id="PTHR28087">
    <property type="entry name" value="ATPASE SYNTHESIS PROTEIN 25, MITOCHONDRIAL"/>
    <property type="match status" value="1"/>
</dbReference>
<evidence type="ECO:0000256" key="3">
    <source>
        <dbReference type="ARBA" id="ARBA00022792"/>
    </source>
</evidence>
<dbReference type="InterPro" id="IPR040152">
    <property type="entry name" value="Atp25"/>
</dbReference>
<evidence type="ECO:0000256" key="7">
    <source>
        <dbReference type="RuleBase" id="RU367062"/>
    </source>
</evidence>
<dbReference type="SUPFAM" id="SSF81301">
    <property type="entry name" value="Nucleotidyltransferase"/>
    <property type="match status" value="1"/>
</dbReference>
<sequence length="552" mass="63241">MNSTCIRCISKQHTKLLLAPLTKTAVGTSLKRSFHTRGPLCTQEQDQEQKQEHTPSSTEETSSLPWYMRETESPSLSSPLKQAEIPEIPSDSPQSLQPMLEFICNKLGITDLEVFDLRNPADNQVNEGAEVLSDFMIIGTGKSPKHLQKATSELNFFIKTNLKTIPRAEGILTSGQLAKFQRRLRKKGKRGPAYANNDYGAAANTWVMMDCKIDDIYVHFLTAERRQDLNLESLWAKDKSKYAKTEDPVYNDSIFAGIRYYSTINNRRSNDFMKSLKQLNQFKPYSTIVDFNPESLQREDYTRQFQNLQRQHLKDPEAYPFNLLERHLLSMQANGIPVTIDSEIYPMIETMLQSEEFHNHEERKSAMFAARYSFVRRLLHKFNPVITKSELEKLYPLLIICGSRMDDPNFLSLDSKKTEKYPFSTIVPKLYELSDLLFTGSLEGAQLQAQLDIIFLTIFYNRDNWKLCTDLLNTSIKRGDIGPTVAALKLIGSKGINGEGSLSFCQKFIDSFLPLLITSDQVELKDLKEDVESLLNKCDPDGNFFHDIRQQF</sequence>
<feature type="region of interest" description="Disordered" evidence="8">
    <location>
        <begin position="36"/>
        <end position="76"/>
    </location>
</feature>
<gene>
    <name evidence="9" type="ORF">CANARDRAFT_29922</name>
</gene>
<dbReference type="GO" id="GO:0140053">
    <property type="term" value="P:mitochondrial gene expression"/>
    <property type="evidence" value="ECO:0007669"/>
    <property type="project" value="UniProtKB-UniRule"/>
</dbReference>
<name>A0A1E4SVM8_9ASCO</name>
<keyword evidence="3 7" id="KW-0999">Mitochondrion inner membrane</keyword>
<comment type="similarity">
    <text evidence="2 7">Belongs to the ATP25 family.</text>
</comment>
<keyword evidence="10" id="KW-1185">Reference proteome</keyword>
<dbReference type="Proteomes" id="UP000094801">
    <property type="component" value="Unassembled WGS sequence"/>
</dbReference>